<sequence length="125" mass="14092">VGLAEFSHAAIRSKAADVYLTRATRQQTAHKVHMQLLQEKCKVGDFAGLQIHKVDRTNTDPRLLPCIIIEKEDEQVKLACIHGIIDQWWTVNMLVGLSAVPHELVHLKVDDLQKISMITASKLYV</sequence>
<dbReference type="AlphaFoldDB" id="A0A8S3IQ11"/>
<organism evidence="2 3">
    <name type="scientific">Rotaria magnacalcarata</name>
    <dbReference type="NCBI Taxonomy" id="392030"/>
    <lineage>
        <taxon>Eukaryota</taxon>
        <taxon>Metazoa</taxon>
        <taxon>Spiralia</taxon>
        <taxon>Gnathifera</taxon>
        <taxon>Rotifera</taxon>
        <taxon>Eurotatoria</taxon>
        <taxon>Bdelloidea</taxon>
        <taxon>Philodinida</taxon>
        <taxon>Philodinidae</taxon>
        <taxon>Rotaria</taxon>
    </lineage>
</organism>
<reference evidence="2" key="1">
    <citation type="submission" date="2021-02" db="EMBL/GenBank/DDBJ databases">
        <authorList>
            <person name="Nowell W R."/>
        </authorList>
    </citation>
    <scope>NUCLEOTIDE SEQUENCE</scope>
</reference>
<gene>
    <name evidence="1" type="ORF">BYL167_LOCUS65509</name>
    <name evidence="2" type="ORF">GIL414_LOCUS77765</name>
</gene>
<proteinExistence type="predicted"/>
<evidence type="ECO:0000313" key="3">
    <source>
        <dbReference type="Proteomes" id="UP000681720"/>
    </source>
</evidence>
<evidence type="ECO:0000313" key="2">
    <source>
        <dbReference type="EMBL" id="CAF5204781.1"/>
    </source>
</evidence>
<protein>
    <submittedName>
        <fullName evidence="2">Uncharacterized protein</fullName>
    </submittedName>
</protein>
<comment type="caution">
    <text evidence="2">The sequence shown here is derived from an EMBL/GenBank/DDBJ whole genome shotgun (WGS) entry which is preliminary data.</text>
</comment>
<name>A0A8S3IQ11_9BILA</name>
<evidence type="ECO:0000313" key="1">
    <source>
        <dbReference type="EMBL" id="CAF5109701.1"/>
    </source>
</evidence>
<dbReference type="EMBL" id="CAJOBJ010348375">
    <property type="protein sequence ID" value="CAF5204781.1"/>
    <property type="molecule type" value="Genomic_DNA"/>
</dbReference>
<dbReference type="Proteomes" id="UP000681967">
    <property type="component" value="Unassembled WGS sequence"/>
</dbReference>
<dbReference type="EMBL" id="CAJOBH010241129">
    <property type="protein sequence ID" value="CAF5109701.1"/>
    <property type="molecule type" value="Genomic_DNA"/>
</dbReference>
<feature type="non-terminal residue" evidence="2">
    <location>
        <position position="1"/>
    </location>
</feature>
<accession>A0A8S3IQ11</accession>
<dbReference type="Proteomes" id="UP000681720">
    <property type="component" value="Unassembled WGS sequence"/>
</dbReference>